<comment type="subcellular location">
    <subcellularLocation>
        <location evidence="2">Chromosome</location>
    </subcellularLocation>
    <subcellularLocation>
        <location evidence="1">Nucleus</location>
    </subcellularLocation>
</comment>
<dbReference type="InterPro" id="IPR051219">
    <property type="entry name" value="Heterochromatin_chromo-domain"/>
</dbReference>
<evidence type="ECO:0000256" key="4">
    <source>
        <dbReference type="ARBA" id="ARBA00023242"/>
    </source>
</evidence>
<dbReference type="GO" id="GO:0005694">
    <property type="term" value="C:chromosome"/>
    <property type="evidence" value="ECO:0007669"/>
    <property type="project" value="UniProtKB-SubCell"/>
</dbReference>
<accession>A0A142I119</accession>
<evidence type="ECO:0000256" key="1">
    <source>
        <dbReference type="ARBA" id="ARBA00004123"/>
    </source>
</evidence>
<dbReference type="CDD" id="cd00034">
    <property type="entry name" value="CSD"/>
    <property type="match status" value="1"/>
</dbReference>
<evidence type="ECO:0000256" key="5">
    <source>
        <dbReference type="SAM" id="MobiDB-lite"/>
    </source>
</evidence>
<keyword evidence="4" id="KW-0539">Nucleus</keyword>
<gene>
    <name evidence="7" type="primary">HP1D2</name>
</gene>
<keyword evidence="3" id="KW-0158">Chromosome</keyword>
<proteinExistence type="predicted"/>
<dbReference type="Gene3D" id="2.40.50.40">
    <property type="match status" value="2"/>
</dbReference>
<dbReference type="SMART" id="SM00298">
    <property type="entry name" value="CHROMO"/>
    <property type="match status" value="1"/>
</dbReference>
<feature type="compositionally biased region" description="Polar residues" evidence="5">
    <location>
        <begin position="11"/>
        <end position="21"/>
    </location>
</feature>
<dbReference type="AlphaFoldDB" id="A0A142I119"/>
<evidence type="ECO:0000256" key="2">
    <source>
        <dbReference type="ARBA" id="ARBA00004286"/>
    </source>
</evidence>
<dbReference type="PROSITE" id="PS50013">
    <property type="entry name" value="CHROMO_2"/>
    <property type="match status" value="1"/>
</dbReference>
<dbReference type="CDD" id="cd00024">
    <property type="entry name" value="CD_CSD"/>
    <property type="match status" value="1"/>
</dbReference>
<organism evidence="7">
    <name type="scientific">Drosophila lutescens</name>
    <name type="common">Fruit fly</name>
    <dbReference type="NCBI Taxonomy" id="51159"/>
    <lineage>
        <taxon>Eukaryota</taxon>
        <taxon>Metazoa</taxon>
        <taxon>Ecdysozoa</taxon>
        <taxon>Arthropoda</taxon>
        <taxon>Hexapoda</taxon>
        <taxon>Insecta</taxon>
        <taxon>Pterygota</taxon>
        <taxon>Neoptera</taxon>
        <taxon>Endopterygota</taxon>
        <taxon>Diptera</taxon>
        <taxon>Brachycera</taxon>
        <taxon>Muscomorpha</taxon>
        <taxon>Ephydroidea</taxon>
        <taxon>Drosophilidae</taxon>
        <taxon>Drosophila</taxon>
        <taxon>Sophophora</taxon>
    </lineage>
</organism>
<feature type="region of interest" description="Disordered" evidence="5">
    <location>
        <begin position="80"/>
        <end position="158"/>
    </location>
</feature>
<dbReference type="InterPro" id="IPR016197">
    <property type="entry name" value="Chromo-like_dom_sf"/>
</dbReference>
<dbReference type="PANTHER" id="PTHR22812">
    <property type="entry name" value="CHROMOBOX PROTEIN"/>
    <property type="match status" value="1"/>
</dbReference>
<name>A0A142I119_DROLT</name>
<protein>
    <submittedName>
        <fullName evidence="7">HP1D2</fullName>
    </submittedName>
</protein>
<evidence type="ECO:0000313" key="7">
    <source>
        <dbReference type="EMBL" id="AMR36250.1"/>
    </source>
</evidence>
<dbReference type="InterPro" id="IPR023779">
    <property type="entry name" value="Chromodomain_CS"/>
</dbReference>
<dbReference type="InterPro" id="IPR000953">
    <property type="entry name" value="Chromo/chromo_shadow_dom"/>
</dbReference>
<dbReference type="PROSITE" id="PS00598">
    <property type="entry name" value="CHROMO_1"/>
    <property type="match status" value="1"/>
</dbReference>
<feature type="domain" description="Chromo" evidence="6">
    <location>
        <begin position="26"/>
        <end position="85"/>
    </location>
</feature>
<feature type="compositionally biased region" description="Basic residues" evidence="5">
    <location>
        <begin position="89"/>
        <end position="104"/>
    </location>
</feature>
<dbReference type="InterPro" id="IPR023780">
    <property type="entry name" value="Chromo_domain"/>
</dbReference>
<dbReference type="Pfam" id="PF00385">
    <property type="entry name" value="Chromo"/>
    <property type="match status" value="1"/>
</dbReference>
<reference evidence="7" key="1">
    <citation type="journal article" date="2016" name="Proc. Natl. Acad. Sci. U.S.A.">
        <title>Rapid evolution of a Y-chromosome heterochromatin protein underlies sex chromosome meiotic drive.</title>
        <authorList>
            <person name="Helleu Q."/>
            <person name="Gerard P.R."/>
            <person name="Dubruille R."/>
            <person name="Ogereau D."/>
            <person name="Prud'homme B."/>
            <person name="Loppin B."/>
            <person name="Montchamp-Moreau C."/>
        </authorList>
    </citation>
    <scope>NUCLEOTIDE SEQUENCE</scope>
</reference>
<dbReference type="EMBL" id="KU527672">
    <property type="protein sequence ID" value="AMR36250.1"/>
    <property type="molecule type" value="Genomic_DNA"/>
</dbReference>
<dbReference type="SUPFAM" id="SSF54160">
    <property type="entry name" value="Chromo domain-like"/>
    <property type="match status" value="2"/>
</dbReference>
<feature type="compositionally biased region" description="Basic residues" evidence="5">
    <location>
        <begin position="133"/>
        <end position="148"/>
    </location>
</feature>
<evidence type="ECO:0000259" key="6">
    <source>
        <dbReference type="PROSITE" id="PS50013"/>
    </source>
</evidence>
<dbReference type="GO" id="GO:0005634">
    <property type="term" value="C:nucleus"/>
    <property type="evidence" value="ECO:0007669"/>
    <property type="project" value="UniProtKB-SubCell"/>
</dbReference>
<evidence type="ECO:0000256" key="3">
    <source>
        <dbReference type="ARBA" id="ARBA00022454"/>
    </source>
</evidence>
<sequence length="284" mass="33000">MYSGQPEKPSDPTTSASANEPDSNVYVVEKIVGKRLMHGRLQYRVKWLGFSEEESTWEPLEGVVHCCDLLANFEAELLRRSQAKEKPAPKKPRKSTKKTKRRHSSSVSREFEQPSGQKAEAENELQAVINPSARRKRKLKSPIPRRHSSYLESSNQEINTDRDPIELELERIHSSPVDMLELPPQDGDQEDMIPIGELRRRWKELVALEASPETWRMPELKEPFGMERDLDLEKVHDCFKVRDQTFMMVTWKGYDNMEAVLLEEIRQAYPIPIIKFFESIRLSP</sequence>
<feature type="region of interest" description="Disordered" evidence="5">
    <location>
        <begin position="1"/>
        <end position="21"/>
    </location>
</feature>